<feature type="domain" description="Putative collagen-binding" evidence="1">
    <location>
        <begin position="368"/>
        <end position="461"/>
    </location>
</feature>
<feature type="domain" description="Apiosidase-like catalytic" evidence="2">
    <location>
        <begin position="38"/>
        <end position="364"/>
    </location>
</feature>
<proteinExistence type="predicted"/>
<protein>
    <submittedName>
        <fullName evidence="3">Glycoside hydrolase family 140 protein</fullName>
    </submittedName>
</protein>
<dbReference type="SUPFAM" id="SSF51445">
    <property type="entry name" value="(Trans)glycosidases"/>
    <property type="match status" value="1"/>
</dbReference>
<keyword evidence="4" id="KW-1185">Reference proteome</keyword>
<comment type="caution">
    <text evidence="3">The sequence shown here is derived from an EMBL/GenBank/DDBJ whole genome shotgun (WGS) entry which is preliminary data.</text>
</comment>
<gene>
    <name evidence="3" type="ORF">WAE58_24175</name>
</gene>
<keyword evidence="3" id="KW-0378">Hydrolase</keyword>
<dbReference type="InterPro" id="IPR017853">
    <property type="entry name" value="GH"/>
</dbReference>
<name>A0ABU8NTG4_9SPHI</name>
<dbReference type="RefSeq" id="WP_288882829.1">
    <property type="nucleotide sequence ID" value="NZ_CBFGNQ010000029.1"/>
</dbReference>
<evidence type="ECO:0000313" key="3">
    <source>
        <dbReference type="EMBL" id="MEJ2905563.1"/>
    </source>
</evidence>
<dbReference type="Pfam" id="PF13204">
    <property type="entry name" value="Apiosidase"/>
    <property type="match status" value="1"/>
</dbReference>
<reference evidence="3 4" key="1">
    <citation type="submission" date="2024-03" db="EMBL/GenBank/DDBJ databases">
        <title>Sequence of Lycoming College Course Isolates.</title>
        <authorList>
            <person name="Plotts O."/>
            <person name="Newman J."/>
        </authorList>
    </citation>
    <scope>NUCLEOTIDE SEQUENCE [LARGE SCALE GENOMIC DNA]</scope>
    <source>
        <strain evidence="3 4">CJB-3</strain>
    </source>
</reference>
<dbReference type="GO" id="GO:0016787">
    <property type="term" value="F:hydrolase activity"/>
    <property type="evidence" value="ECO:0007669"/>
    <property type="project" value="UniProtKB-KW"/>
</dbReference>
<dbReference type="InterPro" id="IPR025277">
    <property type="entry name" value="Apiosidase-like_cat_dom"/>
</dbReference>
<dbReference type="Gene3D" id="3.20.20.80">
    <property type="entry name" value="Glycosidases"/>
    <property type="match status" value="1"/>
</dbReference>
<sequence length="463" mass="52735">MKKIYWPFLLLLTVMNIPAGYGQKINRKNVKMQQLRVSDNRRFLVYADGKPFFYLGDTAWELLHRLTLKDAEIYMDNRRSKGFTVLQTVILAELDGINEPNALGHKPMENNNVSELNEDYFKDIDAFVQLAAKKNLYMGLLPLWGDKVFKSTWGKGPEIFNVQNAKEYGKFLGNRYKSQPNIIWILGGDRNPRGEKDVAIWRALAEGIAEGAGGNDKVLMTFHPQPKENGGSSTWFHNDEWLDFNMLQTGHCRDGSNYDKISYDYNLKPTKPVVDGEPLYEDHPVCFDAKKNGFSTADDIRKLAYWQVFAGALGHTYGCHDIWQFYAPGREPINLARHYWKEAMDLPGSQQMGYVKKLIQSQSMLDRIPDQGLILGDNPKDGAHCSATRANDGHYAFIYTPTGRKLNVNTAHLKGKQFFKAKWFNPRNGVFSMAFKIDKKPQLTFTPPTSGDALDWVLILEAG</sequence>
<dbReference type="PANTHER" id="PTHR37836:SF3">
    <property type="entry name" value="ENDOGLUCANASE"/>
    <property type="match status" value="1"/>
</dbReference>
<accession>A0ABU8NTG4</accession>
<dbReference type="PANTHER" id="PTHR37836">
    <property type="entry name" value="LMO1036 PROTEIN"/>
    <property type="match status" value="1"/>
</dbReference>
<evidence type="ECO:0000259" key="1">
    <source>
        <dbReference type="Pfam" id="PF12904"/>
    </source>
</evidence>
<evidence type="ECO:0000259" key="2">
    <source>
        <dbReference type="Pfam" id="PF13204"/>
    </source>
</evidence>
<dbReference type="Proteomes" id="UP001378956">
    <property type="component" value="Unassembled WGS sequence"/>
</dbReference>
<dbReference type="InterPro" id="IPR024749">
    <property type="entry name" value="Collagen-bd_put"/>
</dbReference>
<organism evidence="3 4">
    <name type="scientific">Pedobacter panaciterrae</name>
    <dbReference type="NCBI Taxonomy" id="363849"/>
    <lineage>
        <taxon>Bacteria</taxon>
        <taxon>Pseudomonadati</taxon>
        <taxon>Bacteroidota</taxon>
        <taxon>Sphingobacteriia</taxon>
        <taxon>Sphingobacteriales</taxon>
        <taxon>Sphingobacteriaceae</taxon>
        <taxon>Pedobacter</taxon>
    </lineage>
</organism>
<evidence type="ECO:0000313" key="4">
    <source>
        <dbReference type="Proteomes" id="UP001378956"/>
    </source>
</evidence>
<dbReference type="EMBL" id="JBBEUB010000013">
    <property type="protein sequence ID" value="MEJ2905563.1"/>
    <property type="molecule type" value="Genomic_DNA"/>
</dbReference>
<dbReference type="Pfam" id="PF12904">
    <property type="entry name" value="Collagen_bind_2"/>
    <property type="match status" value="1"/>
</dbReference>